<keyword evidence="3" id="KW-0804">Transcription</keyword>
<dbReference type="InterPro" id="IPR050109">
    <property type="entry name" value="HTH-type_TetR-like_transc_reg"/>
</dbReference>
<evidence type="ECO:0000259" key="5">
    <source>
        <dbReference type="PROSITE" id="PS50977"/>
    </source>
</evidence>
<dbReference type="InterPro" id="IPR009057">
    <property type="entry name" value="Homeodomain-like_sf"/>
</dbReference>
<dbReference type="Proteomes" id="UP001054811">
    <property type="component" value="Chromosome"/>
</dbReference>
<evidence type="ECO:0000313" key="7">
    <source>
        <dbReference type="Proteomes" id="UP001054811"/>
    </source>
</evidence>
<gene>
    <name evidence="6" type="ORF">L2X98_27550</name>
</gene>
<proteinExistence type="predicted"/>
<feature type="domain" description="HTH tetR-type" evidence="5">
    <location>
        <begin position="10"/>
        <end position="70"/>
    </location>
</feature>
<dbReference type="RefSeq" id="WP_259610893.1">
    <property type="nucleotide sequence ID" value="NZ_CP091139.2"/>
</dbReference>
<evidence type="ECO:0000256" key="4">
    <source>
        <dbReference type="PROSITE-ProRule" id="PRU00335"/>
    </source>
</evidence>
<reference evidence="6" key="1">
    <citation type="submission" date="2022-01" db="EMBL/GenBank/DDBJ databases">
        <title>Microbacterium eymi and Microbacterium rhizovicinus sp. nov., isolated from the rhizospheric soil of Elymus tsukushiensis, a plant native to the Dokdo Islands, Republic of Korea.</title>
        <authorList>
            <person name="Hwang Y.J."/>
        </authorList>
    </citation>
    <scope>NUCLEOTIDE SEQUENCE</scope>
    <source>
        <strain evidence="6">KUDC0405</strain>
    </source>
</reference>
<evidence type="ECO:0000256" key="1">
    <source>
        <dbReference type="ARBA" id="ARBA00023015"/>
    </source>
</evidence>
<dbReference type="SUPFAM" id="SSF46689">
    <property type="entry name" value="Homeodomain-like"/>
    <property type="match status" value="1"/>
</dbReference>
<evidence type="ECO:0000256" key="2">
    <source>
        <dbReference type="ARBA" id="ARBA00023125"/>
    </source>
</evidence>
<organism evidence="6 7">
    <name type="scientific">Microbacterium elymi</name>
    <dbReference type="NCBI Taxonomy" id="2909587"/>
    <lineage>
        <taxon>Bacteria</taxon>
        <taxon>Bacillati</taxon>
        <taxon>Actinomycetota</taxon>
        <taxon>Actinomycetes</taxon>
        <taxon>Micrococcales</taxon>
        <taxon>Microbacteriaceae</taxon>
        <taxon>Microbacterium</taxon>
    </lineage>
</organism>
<evidence type="ECO:0000256" key="3">
    <source>
        <dbReference type="ARBA" id="ARBA00023163"/>
    </source>
</evidence>
<keyword evidence="7" id="KW-1185">Reference proteome</keyword>
<dbReference type="PROSITE" id="PS50977">
    <property type="entry name" value="HTH_TETR_2"/>
    <property type="match status" value="1"/>
</dbReference>
<dbReference type="InterPro" id="IPR001647">
    <property type="entry name" value="HTH_TetR"/>
</dbReference>
<name>A0ABY5NGT7_9MICO</name>
<protein>
    <submittedName>
        <fullName evidence="6">TetR/AcrR family transcriptional regulator</fullName>
    </submittedName>
</protein>
<keyword evidence="2 4" id="KW-0238">DNA-binding</keyword>
<dbReference type="PANTHER" id="PTHR30055:SF234">
    <property type="entry name" value="HTH-TYPE TRANSCRIPTIONAL REGULATOR BETI"/>
    <property type="match status" value="1"/>
</dbReference>
<dbReference type="EMBL" id="CP091139">
    <property type="protein sequence ID" value="UUT34377.1"/>
    <property type="molecule type" value="Genomic_DNA"/>
</dbReference>
<dbReference type="PANTHER" id="PTHR30055">
    <property type="entry name" value="HTH-TYPE TRANSCRIPTIONAL REGULATOR RUTR"/>
    <property type="match status" value="1"/>
</dbReference>
<evidence type="ECO:0000313" key="6">
    <source>
        <dbReference type="EMBL" id="UUT34377.1"/>
    </source>
</evidence>
<accession>A0ABY5NGT7</accession>
<dbReference type="PRINTS" id="PR00455">
    <property type="entry name" value="HTHTETR"/>
</dbReference>
<keyword evidence="1" id="KW-0805">Transcription regulation</keyword>
<dbReference type="Gene3D" id="1.10.357.10">
    <property type="entry name" value="Tetracycline Repressor, domain 2"/>
    <property type="match status" value="1"/>
</dbReference>
<dbReference type="Pfam" id="PF00440">
    <property type="entry name" value="TetR_N"/>
    <property type="match status" value="1"/>
</dbReference>
<feature type="DNA-binding region" description="H-T-H motif" evidence="4">
    <location>
        <begin position="33"/>
        <end position="52"/>
    </location>
</feature>
<sequence length="208" mass="23080">MANLRQLQKETTRRRLLEVALDLFVSRGYVATTIDDIASAAGTTRVTFYAHFESRQDLMRALIAELNEILDRHARAGTGGSTASPLVEAVQIGSRELLTEWLRNQAVRWPRIRPYILSATEASAVDPDIRGLFSGWVEEVVADVVEGLDAAGRFDPASRHFRGELAFANLDQTALYWMRTGGFEPGSGTEFDVLAETWWHLVGDGGSR</sequence>